<dbReference type="AlphaFoldDB" id="A0A2K1KBV2"/>
<dbReference type="EMBL" id="ABEU02000007">
    <property type="protein sequence ID" value="PNR51247.1"/>
    <property type="molecule type" value="Genomic_DNA"/>
</dbReference>
<dbReference type="RefSeq" id="XP_024380459.1">
    <property type="nucleotide sequence ID" value="XM_024524691.2"/>
</dbReference>
<dbReference type="Gramene" id="Pp3c7_15590V3.2">
    <property type="protein sequence ID" value="Pp3c7_15590V3.2"/>
    <property type="gene ID" value="Pp3c7_15590"/>
</dbReference>
<dbReference type="Gramene" id="Pp3c7_15590V3.1">
    <property type="protein sequence ID" value="Pp3c7_15590V3.1"/>
    <property type="gene ID" value="Pp3c7_15590"/>
</dbReference>
<dbReference type="GeneID" id="112284667"/>
<evidence type="ECO:0000313" key="6">
    <source>
        <dbReference type="Proteomes" id="UP000006727"/>
    </source>
</evidence>
<comment type="similarity">
    <text evidence="1">Belongs to the MAP65/ASE1 family.</text>
</comment>
<organism evidence="4">
    <name type="scientific">Physcomitrium patens</name>
    <name type="common">Spreading-leaved earth moss</name>
    <name type="synonym">Physcomitrella patens</name>
    <dbReference type="NCBI Taxonomy" id="3218"/>
    <lineage>
        <taxon>Eukaryota</taxon>
        <taxon>Viridiplantae</taxon>
        <taxon>Streptophyta</taxon>
        <taxon>Embryophyta</taxon>
        <taxon>Bryophyta</taxon>
        <taxon>Bryophytina</taxon>
        <taxon>Bryopsida</taxon>
        <taxon>Funariidae</taxon>
        <taxon>Funariales</taxon>
        <taxon>Funariaceae</taxon>
        <taxon>Physcomitrium</taxon>
    </lineage>
</organism>
<dbReference type="GO" id="GO:0000226">
    <property type="term" value="P:microtubule cytoskeleton organization"/>
    <property type="evidence" value="ECO:0000318"/>
    <property type="project" value="GO_Central"/>
</dbReference>
<dbReference type="KEGG" id="ppp:112284667"/>
<dbReference type="EnsemblPlants" id="Pp3c7_15590V3.1">
    <property type="protein sequence ID" value="Pp3c7_15590V3.1"/>
    <property type="gene ID" value="Pp3c7_15590"/>
</dbReference>
<sequence length="693" mass="77765">MGLQPGVQQVDTTCGSLLRELQHIWDEVGESDSDRDKMLLQLEQECLEVYRRKVDNASHNRALLHKTIADAEGEFAALFSALGELTLCQRERCTGTLKEQVAAIGPHLEELRKRKDDRARQFHEVKMQIANICGEIAGSNYSDMYADEVQDLALRRLEEYQAQLTALQKEKSERVHKVLEYVNLIHQYCSVMGMDFFPLLAEIHPSLDESKGLPSSISNDTLDLLEKTIQSLEAEKHERVMKVKEIGASMLELWSLMDTPVHDQQMFAHITCNIAAEENEITTPGCLSLETLEQAEIDVGRLLALKISKMKELVLKKRVELEEVCRNAHLEPDPNTAEDRLVALIESGVVDAADLLTNLEGEISKAKQEVSSRRDIMVLMEKWMLACEEEGWLEEYNKDENRFASKGAHLNLKRAEKARAAIAKLPALVDSLTLKTRAWEEERNVPFMFDGVRLLAMLNEYNHLREEKEEEKRRLRDQKKLQEQLLNEKEVLFGSKPSPSKFAINPRRGGIGSRASSIGTRQESVPNRRLSLGNAIMQPGTPEFTRNSTITRTGSSAGKDMKPGRPRLPSNHMGSSKDDVSSAGGKNGMAAVNHPQAQELAAAYRQPLYPFSPLAPLKQLHMDDASNRAAYLTVKKPTTPSGAHLGHVKSGMPSTPTSFGDLENTTPRMQRTLEFSFDDRRASVPYGGLQTSY</sequence>
<accession>A0A2K1KBV2</accession>
<dbReference type="EnsemblPlants" id="Pp3c7_15590V3.2">
    <property type="protein sequence ID" value="Pp3c7_15590V3.2"/>
    <property type="gene ID" value="Pp3c7_15590"/>
</dbReference>
<dbReference type="PaxDb" id="3218-PP1S153_95V6.1"/>
<feature type="compositionally biased region" description="Polar residues" evidence="3">
    <location>
        <begin position="544"/>
        <end position="556"/>
    </location>
</feature>
<dbReference type="PANTHER" id="PTHR19321">
    <property type="entry name" value="PROTEIN REGULATOR OF CYTOKINESIS 1 PRC1-RELATED"/>
    <property type="match status" value="1"/>
</dbReference>
<dbReference type="InterPro" id="IPR007145">
    <property type="entry name" value="MAP65_Ase1_PRC1"/>
</dbReference>
<name>A0A2K1KBV2_PHYPA</name>
<evidence type="ECO:0000256" key="3">
    <source>
        <dbReference type="SAM" id="MobiDB-lite"/>
    </source>
</evidence>
<dbReference type="Gene3D" id="1.20.58.1520">
    <property type="match status" value="1"/>
</dbReference>
<feature type="compositionally biased region" description="Polar residues" evidence="3">
    <location>
        <begin position="652"/>
        <end position="664"/>
    </location>
</feature>
<evidence type="ECO:0000256" key="2">
    <source>
        <dbReference type="SAM" id="Coils"/>
    </source>
</evidence>
<dbReference type="GO" id="GO:0008017">
    <property type="term" value="F:microtubule binding"/>
    <property type="evidence" value="ECO:0000318"/>
    <property type="project" value="GO_Central"/>
</dbReference>
<dbReference type="GO" id="GO:0005819">
    <property type="term" value="C:spindle"/>
    <property type="evidence" value="ECO:0000318"/>
    <property type="project" value="GO_Central"/>
</dbReference>
<evidence type="ECO:0000313" key="4">
    <source>
        <dbReference type="EMBL" id="PNR51247.1"/>
    </source>
</evidence>
<evidence type="ECO:0000313" key="5">
    <source>
        <dbReference type="EnsemblPlants" id="Pp3c7_15590V3.1"/>
    </source>
</evidence>
<keyword evidence="6" id="KW-1185">Reference proteome</keyword>
<dbReference type="OrthoDB" id="642895at2759"/>
<gene>
    <name evidence="5" type="primary">LOC112284667</name>
    <name evidence="4" type="ORF">PHYPA_010433</name>
</gene>
<evidence type="ECO:0000256" key="1">
    <source>
        <dbReference type="ARBA" id="ARBA00006187"/>
    </source>
</evidence>
<dbReference type="FunCoup" id="A0A2K1KBV2">
    <property type="interactions" value="3472"/>
</dbReference>
<feature type="coiled-coil region" evidence="2">
    <location>
        <begin position="454"/>
        <end position="492"/>
    </location>
</feature>
<reference evidence="5" key="3">
    <citation type="submission" date="2020-12" db="UniProtKB">
        <authorList>
            <consortium name="EnsemblPlants"/>
        </authorList>
    </citation>
    <scope>IDENTIFICATION</scope>
</reference>
<dbReference type="Proteomes" id="UP000006727">
    <property type="component" value="Chromosome 7"/>
</dbReference>
<dbReference type="STRING" id="3218.A0A2K1KBV2"/>
<dbReference type="Pfam" id="PF03999">
    <property type="entry name" value="MAP65_ASE1"/>
    <property type="match status" value="1"/>
</dbReference>
<feature type="region of interest" description="Disordered" evidence="3">
    <location>
        <begin position="637"/>
        <end position="664"/>
    </location>
</feature>
<proteinExistence type="inferred from homology"/>
<reference evidence="4 6" key="1">
    <citation type="journal article" date="2008" name="Science">
        <title>The Physcomitrella genome reveals evolutionary insights into the conquest of land by plants.</title>
        <authorList>
            <person name="Rensing S."/>
            <person name="Lang D."/>
            <person name="Zimmer A."/>
            <person name="Terry A."/>
            <person name="Salamov A."/>
            <person name="Shapiro H."/>
            <person name="Nishiyama T."/>
            <person name="Perroud P.-F."/>
            <person name="Lindquist E."/>
            <person name="Kamisugi Y."/>
            <person name="Tanahashi T."/>
            <person name="Sakakibara K."/>
            <person name="Fujita T."/>
            <person name="Oishi K."/>
            <person name="Shin-I T."/>
            <person name="Kuroki Y."/>
            <person name="Toyoda A."/>
            <person name="Suzuki Y."/>
            <person name="Hashimoto A."/>
            <person name="Yamaguchi K."/>
            <person name="Sugano A."/>
            <person name="Kohara Y."/>
            <person name="Fujiyama A."/>
            <person name="Anterola A."/>
            <person name="Aoki S."/>
            <person name="Ashton N."/>
            <person name="Barbazuk W.B."/>
            <person name="Barker E."/>
            <person name="Bennetzen J."/>
            <person name="Bezanilla M."/>
            <person name="Blankenship R."/>
            <person name="Cho S.H."/>
            <person name="Dutcher S."/>
            <person name="Estelle M."/>
            <person name="Fawcett J.A."/>
            <person name="Gundlach H."/>
            <person name="Hanada K."/>
            <person name="Heyl A."/>
            <person name="Hicks K.A."/>
            <person name="Hugh J."/>
            <person name="Lohr M."/>
            <person name="Mayer K."/>
            <person name="Melkozernov A."/>
            <person name="Murata T."/>
            <person name="Nelson D."/>
            <person name="Pils B."/>
            <person name="Prigge M."/>
            <person name="Reiss B."/>
            <person name="Renner T."/>
            <person name="Rombauts S."/>
            <person name="Rushton P."/>
            <person name="Sanderfoot A."/>
            <person name="Schween G."/>
            <person name="Shiu S.-H."/>
            <person name="Stueber K."/>
            <person name="Theodoulou F.L."/>
            <person name="Tu H."/>
            <person name="Van de Peer Y."/>
            <person name="Verrier P.J."/>
            <person name="Waters E."/>
            <person name="Wood A."/>
            <person name="Yang L."/>
            <person name="Cove D."/>
            <person name="Cuming A."/>
            <person name="Hasebe M."/>
            <person name="Lucas S."/>
            <person name="Mishler D.B."/>
            <person name="Reski R."/>
            <person name="Grigoriev I."/>
            <person name="Quatrano R.S."/>
            <person name="Boore J.L."/>
        </authorList>
    </citation>
    <scope>NUCLEOTIDE SEQUENCE [LARGE SCALE GENOMIC DNA]</scope>
    <source>
        <strain evidence="5 6">cv. Gransden 2004</strain>
    </source>
</reference>
<protein>
    <submittedName>
        <fullName evidence="4 5">Uncharacterized protein</fullName>
    </submittedName>
</protein>
<keyword evidence="2" id="KW-0175">Coiled coil</keyword>
<feature type="coiled-coil region" evidence="2">
    <location>
        <begin position="150"/>
        <end position="177"/>
    </location>
</feature>
<feature type="region of interest" description="Disordered" evidence="3">
    <location>
        <begin position="497"/>
        <end position="585"/>
    </location>
</feature>
<dbReference type="GO" id="GO:0005737">
    <property type="term" value="C:cytoplasm"/>
    <property type="evidence" value="ECO:0000318"/>
    <property type="project" value="GO_Central"/>
</dbReference>
<reference evidence="4 6" key="2">
    <citation type="journal article" date="2018" name="Plant J.">
        <title>The Physcomitrella patens chromosome-scale assembly reveals moss genome structure and evolution.</title>
        <authorList>
            <person name="Lang D."/>
            <person name="Ullrich K.K."/>
            <person name="Murat F."/>
            <person name="Fuchs J."/>
            <person name="Jenkins J."/>
            <person name="Haas F.B."/>
            <person name="Piednoel M."/>
            <person name="Gundlach H."/>
            <person name="Van Bel M."/>
            <person name="Meyberg R."/>
            <person name="Vives C."/>
            <person name="Morata J."/>
            <person name="Symeonidi A."/>
            <person name="Hiss M."/>
            <person name="Muchero W."/>
            <person name="Kamisugi Y."/>
            <person name="Saleh O."/>
            <person name="Blanc G."/>
            <person name="Decker E.L."/>
            <person name="van Gessel N."/>
            <person name="Grimwood J."/>
            <person name="Hayes R.D."/>
            <person name="Graham S.W."/>
            <person name="Gunter L.E."/>
            <person name="McDaniel S.F."/>
            <person name="Hoernstein S.N.W."/>
            <person name="Larsson A."/>
            <person name="Li F.W."/>
            <person name="Perroud P.F."/>
            <person name="Phillips J."/>
            <person name="Ranjan P."/>
            <person name="Rokshar D.S."/>
            <person name="Rothfels C.J."/>
            <person name="Schneider L."/>
            <person name="Shu S."/>
            <person name="Stevenson D.W."/>
            <person name="Thummler F."/>
            <person name="Tillich M."/>
            <person name="Villarreal Aguilar J.C."/>
            <person name="Widiez T."/>
            <person name="Wong G.K."/>
            <person name="Wymore A."/>
            <person name="Zhang Y."/>
            <person name="Zimmer A.D."/>
            <person name="Quatrano R.S."/>
            <person name="Mayer K.F.X."/>
            <person name="Goodstein D."/>
            <person name="Casacuberta J.M."/>
            <person name="Vandepoele K."/>
            <person name="Reski R."/>
            <person name="Cuming A.C."/>
            <person name="Tuskan G.A."/>
            <person name="Maumus F."/>
            <person name="Salse J."/>
            <person name="Schmutz J."/>
            <person name="Rensing S.A."/>
        </authorList>
    </citation>
    <scope>NUCLEOTIDE SEQUENCE [LARGE SCALE GENOMIC DNA]</scope>
    <source>
        <strain evidence="5 6">cv. Gransden 2004</strain>
    </source>
</reference>
<dbReference type="PANTHER" id="PTHR19321:SF41">
    <property type="entry name" value="FASCETTO-RELATED"/>
    <property type="match status" value="1"/>
</dbReference>